<organism evidence="1 2">
    <name type="scientific">Cichorium intybus</name>
    <name type="common">Chicory</name>
    <dbReference type="NCBI Taxonomy" id="13427"/>
    <lineage>
        <taxon>Eukaryota</taxon>
        <taxon>Viridiplantae</taxon>
        <taxon>Streptophyta</taxon>
        <taxon>Embryophyta</taxon>
        <taxon>Tracheophyta</taxon>
        <taxon>Spermatophyta</taxon>
        <taxon>Magnoliopsida</taxon>
        <taxon>eudicotyledons</taxon>
        <taxon>Gunneridae</taxon>
        <taxon>Pentapetalae</taxon>
        <taxon>asterids</taxon>
        <taxon>campanulids</taxon>
        <taxon>Asterales</taxon>
        <taxon>Asteraceae</taxon>
        <taxon>Cichorioideae</taxon>
        <taxon>Cichorieae</taxon>
        <taxon>Cichoriinae</taxon>
        <taxon>Cichorium</taxon>
    </lineage>
</organism>
<name>A0ACB9DZB4_CICIN</name>
<dbReference type="EMBL" id="CM042012">
    <property type="protein sequence ID" value="KAI3751831.1"/>
    <property type="molecule type" value="Genomic_DNA"/>
</dbReference>
<reference evidence="1 2" key="2">
    <citation type="journal article" date="2022" name="Mol. Ecol. Resour.">
        <title>The genomes of chicory, endive, great burdock and yacon provide insights into Asteraceae paleo-polyploidization history and plant inulin production.</title>
        <authorList>
            <person name="Fan W."/>
            <person name="Wang S."/>
            <person name="Wang H."/>
            <person name="Wang A."/>
            <person name="Jiang F."/>
            <person name="Liu H."/>
            <person name="Zhao H."/>
            <person name="Xu D."/>
            <person name="Zhang Y."/>
        </authorList>
    </citation>
    <scope>NUCLEOTIDE SEQUENCE [LARGE SCALE GENOMIC DNA]</scope>
    <source>
        <strain evidence="2">cv. Punajuju</strain>
        <tissue evidence="1">Leaves</tissue>
    </source>
</reference>
<accession>A0ACB9DZB4</accession>
<evidence type="ECO:0000313" key="2">
    <source>
        <dbReference type="Proteomes" id="UP001055811"/>
    </source>
</evidence>
<gene>
    <name evidence="1" type="ORF">L2E82_22922</name>
</gene>
<keyword evidence="2" id="KW-1185">Reference proteome</keyword>
<dbReference type="Proteomes" id="UP001055811">
    <property type="component" value="Linkage Group LG04"/>
</dbReference>
<protein>
    <submittedName>
        <fullName evidence="1">Uncharacterized protein</fullName>
    </submittedName>
</protein>
<reference evidence="2" key="1">
    <citation type="journal article" date="2022" name="Mol. Ecol. Resour.">
        <title>The genomes of chicory, endive, great burdock and yacon provide insights into Asteraceae palaeo-polyploidization history and plant inulin production.</title>
        <authorList>
            <person name="Fan W."/>
            <person name="Wang S."/>
            <person name="Wang H."/>
            <person name="Wang A."/>
            <person name="Jiang F."/>
            <person name="Liu H."/>
            <person name="Zhao H."/>
            <person name="Xu D."/>
            <person name="Zhang Y."/>
        </authorList>
    </citation>
    <scope>NUCLEOTIDE SEQUENCE [LARGE SCALE GENOMIC DNA]</scope>
    <source>
        <strain evidence="2">cv. Punajuju</strain>
    </source>
</reference>
<comment type="caution">
    <text evidence="1">The sequence shown here is derived from an EMBL/GenBank/DDBJ whole genome shotgun (WGS) entry which is preliminary data.</text>
</comment>
<proteinExistence type="predicted"/>
<sequence>MACVDGDGEFGNSSSTRLDFNNVVLRPACTSVNPEWQNSYFCNVASLISVRRSKRERERETKSCHNPRVSTGYTSFQ</sequence>
<evidence type="ECO:0000313" key="1">
    <source>
        <dbReference type="EMBL" id="KAI3751831.1"/>
    </source>
</evidence>